<sequence length="132" mass="15141">MTTEPTVLIAIPESVLNAVGEALERYDEAMKSRMDLHRDAADRAAWALEHYRRARFGEVVDEVRHRLRDMDGLSAATKAGMRAHISRWQEAMPRSKKNVEAWTAHKVARKQARDAAEKKHGQRRRSRVVASR</sequence>
<comment type="caution">
    <text evidence="2">The sequence shown here is derived from an EMBL/GenBank/DDBJ whole genome shotgun (WGS) entry which is preliminary data.</text>
</comment>
<reference evidence="3" key="1">
    <citation type="journal article" date="2019" name="Int. J. Syst. Evol. Microbiol.">
        <title>The Global Catalogue of Microorganisms (GCM) 10K type strain sequencing project: providing services to taxonomists for standard genome sequencing and annotation.</title>
        <authorList>
            <consortium name="The Broad Institute Genomics Platform"/>
            <consortium name="The Broad Institute Genome Sequencing Center for Infectious Disease"/>
            <person name="Wu L."/>
            <person name="Ma J."/>
        </authorList>
    </citation>
    <scope>NUCLEOTIDE SEQUENCE [LARGE SCALE GENOMIC DNA]</scope>
    <source>
        <strain evidence="3">CCUG 48316</strain>
    </source>
</reference>
<gene>
    <name evidence="2" type="ORF">ACFQE0_00670</name>
</gene>
<organism evidence="2 3">
    <name type="scientific">Methylobacterium komagatae</name>
    <dbReference type="NCBI Taxonomy" id="374425"/>
    <lineage>
        <taxon>Bacteria</taxon>
        <taxon>Pseudomonadati</taxon>
        <taxon>Pseudomonadota</taxon>
        <taxon>Alphaproteobacteria</taxon>
        <taxon>Hyphomicrobiales</taxon>
        <taxon>Methylobacteriaceae</taxon>
        <taxon>Methylobacterium</taxon>
    </lineage>
</organism>
<keyword evidence="3" id="KW-1185">Reference proteome</keyword>
<dbReference type="Proteomes" id="UP001596292">
    <property type="component" value="Unassembled WGS sequence"/>
</dbReference>
<dbReference type="RefSeq" id="WP_378966115.1">
    <property type="nucleotide sequence ID" value="NZ_JBHSWN010000001.1"/>
</dbReference>
<feature type="region of interest" description="Disordered" evidence="1">
    <location>
        <begin position="107"/>
        <end position="132"/>
    </location>
</feature>
<evidence type="ECO:0000313" key="3">
    <source>
        <dbReference type="Proteomes" id="UP001596292"/>
    </source>
</evidence>
<name>A0ABW2BCZ6_9HYPH</name>
<proteinExistence type="predicted"/>
<evidence type="ECO:0000313" key="2">
    <source>
        <dbReference type="EMBL" id="MFC6788273.1"/>
    </source>
</evidence>
<evidence type="ECO:0000256" key="1">
    <source>
        <dbReference type="SAM" id="MobiDB-lite"/>
    </source>
</evidence>
<dbReference type="EMBL" id="JBHSWN010000001">
    <property type="protein sequence ID" value="MFC6788273.1"/>
    <property type="molecule type" value="Genomic_DNA"/>
</dbReference>
<feature type="compositionally biased region" description="Basic residues" evidence="1">
    <location>
        <begin position="120"/>
        <end position="132"/>
    </location>
</feature>
<protein>
    <submittedName>
        <fullName evidence="2">Uncharacterized protein</fullName>
    </submittedName>
</protein>
<accession>A0ABW2BCZ6</accession>